<dbReference type="GO" id="GO:0044281">
    <property type="term" value="P:small molecule metabolic process"/>
    <property type="evidence" value="ECO:0007669"/>
    <property type="project" value="UniProtKB-ARBA"/>
</dbReference>
<dbReference type="RefSeq" id="WP_145861910.1">
    <property type="nucleotide sequence ID" value="NZ_RPFW01000011.1"/>
</dbReference>
<evidence type="ECO:0000256" key="2">
    <source>
        <dbReference type="ARBA" id="ARBA00022723"/>
    </source>
</evidence>
<dbReference type="GO" id="GO:0046872">
    <property type="term" value="F:metal ion binding"/>
    <property type="evidence" value="ECO:0007669"/>
    <property type="project" value="UniProtKB-KW"/>
</dbReference>
<feature type="domain" description="Fumarylacetoacetase-like C-terminal" evidence="3">
    <location>
        <begin position="72"/>
        <end position="276"/>
    </location>
</feature>
<dbReference type="GO" id="GO:0016787">
    <property type="term" value="F:hydrolase activity"/>
    <property type="evidence" value="ECO:0007669"/>
    <property type="project" value="UniProtKB-KW"/>
</dbReference>
<dbReference type="PANTHER" id="PTHR42796">
    <property type="entry name" value="FUMARYLACETOACETATE HYDROLASE DOMAIN-CONTAINING PROTEIN 2A-RELATED"/>
    <property type="match status" value="1"/>
</dbReference>
<comment type="caution">
    <text evidence="4">The sequence shown here is derived from an EMBL/GenBank/DDBJ whole genome shotgun (WGS) entry which is preliminary data.</text>
</comment>
<dbReference type="Proteomes" id="UP000460272">
    <property type="component" value="Unassembled WGS sequence"/>
</dbReference>
<dbReference type="AlphaFoldDB" id="A0A6P2BNS9"/>
<organism evidence="4 5">
    <name type="scientific">Trebonia kvetii</name>
    <dbReference type="NCBI Taxonomy" id="2480626"/>
    <lineage>
        <taxon>Bacteria</taxon>
        <taxon>Bacillati</taxon>
        <taxon>Actinomycetota</taxon>
        <taxon>Actinomycetes</taxon>
        <taxon>Streptosporangiales</taxon>
        <taxon>Treboniaceae</taxon>
        <taxon>Trebonia</taxon>
    </lineage>
</organism>
<evidence type="ECO:0000256" key="1">
    <source>
        <dbReference type="ARBA" id="ARBA00010211"/>
    </source>
</evidence>
<sequence length="286" mass="30363">MRLANLGNRPVLLTDGGAIDLERASDGTFDPDFLEVYSRWDEVRDFAAATTAFPAPYDPASLGSPVPLPRQVFGIGLNYKDHAEETGVTLLPPEPVVFTKFPTCHTGPEATVALPSSRVDFEVELVVVIGRRAERAAEADGWGYVAGLTVGNDLSERTVQLAGPVPQFSMGKSYPGFGPTGPAVVSLDEIPDPENLDISCRVGDEVLQSGNTKNLIFSVPALVSRLSAICTLLPGDVIWTGTPAGTGMGRKPERMLRPGETLTSTIGGIGEISTRLVAAPGYIERD</sequence>
<name>A0A6P2BNS9_9ACTN</name>
<dbReference type="SUPFAM" id="SSF56529">
    <property type="entry name" value="FAH"/>
    <property type="match status" value="1"/>
</dbReference>
<keyword evidence="4" id="KW-0378">Hydrolase</keyword>
<gene>
    <name evidence="4" type="ORF">EAS64_39865</name>
</gene>
<evidence type="ECO:0000313" key="5">
    <source>
        <dbReference type="Proteomes" id="UP000460272"/>
    </source>
</evidence>
<dbReference type="EMBL" id="RPFW01000011">
    <property type="protein sequence ID" value="TVY99814.1"/>
    <property type="molecule type" value="Genomic_DNA"/>
</dbReference>
<evidence type="ECO:0000313" key="4">
    <source>
        <dbReference type="EMBL" id="TVY99814.1"/>
    </source>
</evidence>
<dbReference type="Gene3D" id="3.90.850.10">
    <property type="entry name" value="Fumarylacetoacetase-like, C-terminal domain"/>
    <property type="match status" value="1"/>
</dbReference>
<keyword evidence="2" id="KW-0479">Metal-binding</keyword>
<dbReference type="InterPro" id="IPR011234">
    <property type="entry name" value="Fumarylacetoacetase-like_C"/>
</dbReference>
<dbReference type="Pfam" id="PF01557">
    <property type="entry name" value="FAA_hydrolase"/>
    <property type="match status" value="1"/>
</dbReference>
<reference evidence="4 5" key="1">
    <citation type="submission" date="2018-11" db="EMBL/GenBank/DDBJ databases">
        <title>Trebonia kvetii gen.nov., sp.nov., a novel acidophilic actinobacterium, and proposal of the new actinobacterial family Treboniaceae fam. nov.</title>
        <authorList>
            <person name="Rapoport D."/>
            <person name="Sagova-Mareckova M."/>
            <person name="Sedlacek I."/>
            <person name="Provaznik J."/>
            <person name="Kralova S."/>
            <person name="Pavlinic D."/>
            <person name="Benes V."/>
            <person name="Kopecky J."/>
        </authorList>
    </citation>
    <scope>NUCLEOTIDE SEQUENCE [LARGE SCALE GENOMIC DNA]</scope>
    <source>
        <strain evidence="4 5">15Tr583</strain>
    </source>
</reference>
<dbReference type="InterPro" id="IPR036663">
    <property type="entry name" value="Fumarylacetoacetase_C_sf"/>
</dbReference>
<comment type="similarity">
    <text evidence="1">Belongs to the FAH family.</text>
</comment>
<protein>
    <submittedName>
        <fullName evidence="4">FAA hydrolase family protein</fullName>
    </submittedName>
</protein>
<dbReference type="PANTHER" id="PTHR42796:SF4">
    <property type="entry name" value="FUMARYLACETOACETATE HYDROLASE DOMAIN-CONTAINING PROTEIN 2A"/>
    <property type="match status" value="1"/>
</dbReference>
<proteinExistence type="inferred from homology"/>
<dbReference type="OrthoDB" id="9805307at2"/>
<dbReference type="InterPro" id="IPR051121">
    <property type="entry name" value="FAH"/>
</dbReference>
<evidence type="ECO:0000259" key="3">
    <source>
        <dbReference type="Pfam" id="PF01557"/>
    </source>
</evidence>
<keyword evidence="5" id="KW-1185">Reference proteome</keyword>
<accession>A0A6P2BNS9</accession>